<name>A0A2H1FEY6_9ARCH</name>
<evidence type="ECO:0000256" key="1">
    <source>
        <dbReference type="PROSITE-ProRule" id="PRU00464"/>
    </source>
</evidence>
<dbReference type="InterPro" id="IPR003615">
    <property type="entry name" value="HNH_nuc"/>
</dbReference>
<dbReference type="Pfam" id="PF01844">
    <property type="entry name" value="HNH"/>
    <property type="match status" value="1"/>
</dbReference>
<feature type="short sequence motif" description="Histidine triad motif" evidence="1">
    <location>
        <begin position="294"/>
        <end position="298"/>
    </location>
</feature>
<organism evidence="3 4">
    <name type="scientific">Candidatus Nitrosotalea okcheonensis</name>
    <dbReference type="NCBI Taxonomy" id="1903276"/>
    <lineage>
        <taxon>Archaea</taxon>
        <taxon>Nitrososphaerota</taxon>
        <taxon>Nitrososphaeria</taxon>
        <taxon>Nitrosotaleales</taxon>
        <taxon>Nitrosotaleaceae</taxon>
        <taxon>Nitrosotalea</taxon>
    </lineage>
</organism>
<proteinExistence type="predicted"/>
<dbReference type="PANTHER" id="PTHR42997:SF1">
    <property type="entry name" value="AP-4-A PHOSPHORYLASE"/>
    <property type="match status" value="1"/>
</dbReference>
<dbReference type="InterPro" id="IPR036265">
    <property type="entry name" value="HIT-like_sf"/>
</dbReference>
<feature type="domain" description="HIT" evidence="2">
    <location>
        <begin position="206"/>
        <end position="309"/>
    </location>
</feature>
<dbReference type="Gene3D" id="3.30.428.10">
    <property type="entry name" value="HIT-like"/>
    <property type="match status" value="1"/>
</dbReference>
<dbReference type="RefSeq" id="WP_231911875.1">
    <property type="nucleotide sequence ID" value="NZ_LT841358.1"/>
</dbReference>
<dbReference type="InterPro" id="IPR002711">
    <property type="entry name" value="HNH"/>
</dbReference>
<dbReference type="GO" id="GO:0003676">
    <property type="term" value="F:nucleic acid binding"/>
    <property type="evidence" value="ECO:0007669"/>
    <property type="project" value="InterPro"/>
</dbReference>
<dbReference type="PANTHER" id="PTHR42997">
    <property type="entry name" value="HIT FAMILY HYDROLASE"/>
    <property type="match status" value="1"/>
</dbReference>
<dbReference type="Proteomes" id="UP000230607">
    <property type="component" value="Chromosome 1"/>
</dbReference>
<dbReference type="InterPro" id="IPR052908">
    <property type="entry name" value="AP-4-A_phosphorylase"/>
</dbReference>
<keyword evidence="4" id="KW-1185">Reference proteome</keyword>
<dbReference type="InterPro" id="IPR011146">
    <property type="entry name" value="HIT-like"/>
</dbReference>
<evidence type="ECO:0000259" key="2">
    <source>
        <dbReference type="PROSITE" id="PS51084"/>
    </source>
</evidence>
<dbReference type="Gene3D" id="1.10.30.50">
    <property type="match status" value="1"/>
</dbReference>
<evidence type="ECO:0000313" key="4">
    <source>
        <dbReference type="Proteomes" id="UP000230607"/>
    </source>
</evidence>
<evidence type="ECO:0000313" key="3">
    <source>
        <dbReference type="EMBL" id="SMH71325.1"/>
    </source>
</evidence>
<dbReference type="PROSITE" id="PS51084">
    <property type="entry name" value="HIT_2"/>
    <property type="match status" value="1"/>
</dbReference>
<dbReference type="SUPFAM" id="SSF54197">
    <property type="entry name" value="HIT-like"/>
    <property type="match status" value="1"/>
</dbReference>
<reference evidence="4" key="1">
    <citation type="submission" date="2017-03" db="EMBL/GenBank/DDBJ databases">
        <authorList>
            <person name="Herbold C."/>
        </authorList>
    </citation>
    <scope>NUCLEOTIDE SEQUENCE [LARGE SCALE GENOMIC DNA]</scope>
</reference>
<sequence>MKYQQLKDFIISKMKMQHIYQPVMIKTLLENEGLASVRKIAEAFLEKDQSQIEYYEQITRSMPGKVLQKHGIVDYADKAFVLNVSDLTSEQRSELIELCNQKIKEYENKRGKLVWKHRARDSREVPGSLRYQVLSKAKFRCELCGIAADEKALDVDHIVPVNKGGKTVIENLQALCYTCNSQKRDLDDTDFRPWKDMYRNIDPQCVFCKIQSKSYESNELAFVLEDKYPVTKHHTLILPKRHVRSFFELSSSEQKACLLLLESIKEKISKKDSSINGFNIGINDGHDAGQTIFHCHIHLIPRRKGDVPNPKGGIRHVIPEKGFYK</sequence>
<dbReference type="CDD" id="cd00085">
    <property type="entry name" value="HNHc"/>
    <property type="match status" value="1"/>
</dbReference>
<dbReference type="EMBL" id="LT841358">
    <property type="protein sequence ID" value="SMH71325.1"/>
    <property type="molecule type" value="Genomic_DNA"/>
</dbReference>
<dbReference type="SMART" id="SM00507">
    <property type="entry name" value="HNHc"/>
    <property type="match status" value="1"/>
</dbReference>
<dbReference type="GO" id="GO:0008270">
    <property type="term" value="F:zinc ion binding"/>
    <property type="evidence" value="ECO:0007669"/>
    <property type="project" value="InterPro"/>
</dbReference>
<gene>
    <name evidence="3" type="ORF">NCS_11132</name>
</gene>
<protein>
    <submittedName>
        <fullName evidence="3">Diadenosine tetraphosphate</fullName>
    </submittedName>
</protein>
<dbReference type="AlphaFoldDB" id="A0A2H1FEY6"/>
<dbReference type="GO" id="GO:0004519">
    <property type="term" value="F:endonuclease activity"/>
    <property type="evidence" value="ECO:0007669"/>
    <property type="project" value="InterPro"/>
</dbReference>
<dbReference type="Pfam" id="PF01230">
    <property type="entry name" value="HIT"/>
    <property type="match status" value="1"/>
</dbReference>
<accession>A0A2H1FEY6</accession>